<dbReference type="EMBL" id="KN832977">
    <property type="protein sequence ID" value="KIM88183.1"/>
    <property type="molecule type" value="Genomic_DNA"/>
</dbReference>
<dbReference type="HOGENOM" id="CLU_1321336_0_0_1"/>
<dbReference type="Proteomes" id="UP000054166">
    <property type="component" value="Unassembled WGS sequence"/>
</dbReference>
<dbReference type="OrthoDB" id="2611509at2759"/>
<evidence type="ECO:0000313" key="1">
    <source>
        <dbReference type="EMBL" id="KIM88183.1"/>
    </source>
</evidence>
<accession>A0A0C3BNY8</accession>
<dbReference type="InParanoid" id="A0A0C3BNY8"/>
<sequence length="208" mass="23884">MDSIPASPQQILARRNLLNVLLSSFDVILEFDPTTGGLKNWAWPRSKQFRWGRLPLAYFVGHRATNWLVFPCCLCAPLQGDVVESAVYIAATGPYRGFWVAGCAQDQCEYFVPLERFFNKGNILEREYPSRTPDPVRHVRDSAPMYKPERYGTPGLLDMISPHPLVMPQYEVPHSMELSVDDLIRRLDTWPRPGIPVEQFLELYAYPQ</sequence>
<proteinExistence type="predicted"/>
<evidence type="ECO:0000313" key="2">
    <source>
        <dbReference type="Proteomes" id="UP000054166"/>
    </source>
</evidence>
<gene>
    <name evidence="1" type="ORF">PILCRDRAFT_3218</name>
</gene>
<reference evidence="1 2" key="1">
    <citation type="submission" date="2014-04" db="EMBL/GenBank/DDBJ databases">
        <authorList>
            <consortium name="DOE Joint Genome Institute"/>
            <person name="Kuo A."/>
            <person name="Tarkka M."/>
            <person name="Buscot F."/>
            <person name="Kohler A."/>
            <person name="Nagy L.G."/>
            <person name="Floudas D."/>
            <person name="Copeland A."/>
            <person name="Barry K.W."/>
            <person name="Cichocki N."/>
            <person name="Veneault-Fourrey C."/>
            <person name="LaButti K."/>
            <person name="Lindquist E.A."/>
            <person name="Lipzen A."/>
            <person name="Lundell T."/>
            <person name="Morin E."/>
            <person name="Murat C."/>
            <person name="Sun H."/>
            <person name="Tunlid A."/>
            <person name="Henrissat B."/>
            <person name="Grigoriev I.V."/>
            <person name="Hibbett D.S."/>
            <person name="Martin F."/>
            <person name="Nordberg H.P."/>
            <person name="Cantor M.N."/>
            <person name="Hua S.X."/>
        </authorList>
    </citation>
    <scope>NUCLEOTIDE SEQUENCE [LARGE SCALE GENOMIC DNA]</scope>
    <source>
        <strain evidence="1 2">F 1598</strain>
    </source>
</reference>
<name>A0A0C3BNY8_PILCF</name>
<dbReference type="AlphaFoldDB" id="A0A0C3BNY8"/>
<reference evidence="2" key="2">
    <citation type="submission" date="2015-01" db="EMBL/GenBank/DDBJ databases">
        <title>Evolutionary Origins and Diversification of the Mycorrhizal Mutualists.</title>
        <authorList>
            <consortium name="DOE Joint Genome Institute"/>
            <consortium name="Mycorrhizal Genomics Consortium"/>
            <person name="Kohler A."/>
            <person name="Kuo A."/>
            <person name="Nagy L.G."/>
            <person name="Floudas D."/>
            <person name="Copeland A."/>
            <person name="Barry K.W."/>
            <person name="Cichocki N."/>
            <person name="Veneault-Fourrey C."/>
            <person name="LaButti K."/>
            <person name="Lindquist E.A."/>
            <person name="Lipzen A."/>
            <person name="Lundell T."/>
            <person name="Morin E."/>
            <person name="Murat C."/>
            <person name="Riley R."/>
            <person name="Ohm R."/>
            <person name="Sun H."/>
            <person name="Tunlid A."/>
            <person name="Henrissat B."/>
            <person name="Grigoriev I.V."/>
            <person name="Hibbett D.S."/>
            <person name="Martin F."/>
        </authorList>
    </citation>
    <scope>NUCLEOTIDE SEQUENCE [LARGE SCALE GENOMIC DNA]</scope>
    <source>
        <strain evidence="2">F 1598</strain>
    </source>
</reference>
<keyword evidence="2" id="KW-1185">Reference proteome</keyword>
<protein>
    <submittedName>
        <fullName evidence="1">Uncharacterized protein</fullName>
    </submittedName>
</protein>
<organism evidence="1 2">
    <name type="scientific">Piloderma croceum (strain F 1598)</name>
    <dbReference type="NCBI Taxonomy" id="765440"/>
    <lineage>
        <taxon>Eukaryota</taxon>
        <taxon>Fungi</taxon>
        <taxon>Dikarya</taxon>
        <taxon>Basidiomycota</taxon>
        <taxon>Agaricomycotina</taxon>
        <taxon>Agaricomycetes</taxon>
        <taxon>Agaricomycetidae</taxon>
        <taxon>Atheliales</taxon>
        <taxon>Atheliaceae</taxon>
        <taxon>Piloderma</taxon>
    </lineage>
</organism>